<organism evidence="6 7">
    <name type="scientific">Enterocloster citroniae</name>
    <dbReference type="NCBI Taxonomy" id="358743"/>
    <lineage>
        <taxon>Bacteria</taxon>
        <taxon>Bacillati</taxon>
        <taxon>Bacillota</taxon>
        <taxon>Clostridia</taxon>
        <taxon>Lachnospirales</taxon>
        <taxon>Lachnospiraceae</taxon>
        <taxon>Enterocloster</taxon>
    </lineage>
</organism>
<sequence length="508" mass="56726">MNMEINGSKLLLMKNIQKGFNGVPVLKGIDFEVNYGENVAIIGSNGAGKSTLMNILAGVHHADGGEIYFEGKKVDIHDPNVAERLRIGMVHQEPSLCENMKVYENIFLNRELRNSYGMLDRGRMREESRKVMESLGFEIEVDKKVRDINLVSKVIVSIAKAMLMDPKLLILDEVTAALNQKEVEHLFEIICGLREKGLGIVFISHKIREIVQICDRVAVLRDGLEAGVFDKKTGILNEKDIINLMLGETEWKGEYSQREMADHGETALLSIQGLSRNGMFQDITFNVYESEIIGLAGLKGSGITELMYSIFGIMQYDEGSLQMRGEFMKASCPQEAIRRGVCMITNDRQGEGLAMGLPIENNILIASLDKAKDKTGLISGPLSNAASKDYITKLQVKTTGPSQQVQFLSGGNQQKVVIAKWLLRDSDVILIDEPTRGIDIKAKNEIYNLLLQEKSKNKGIVIYSPETRELLNVCNRIIVIDRGRIVAEISRTDPDFTEKGILEIMHSY</sequence>
<evidence type="ECO:0000259" key="5">
    <source>
        <dbReference type="PROSITE" id="PS50893"/>
    </source>
</evidence>
<evidence type="ECO:0000313" key="6">
    <source>
        <dbReference type="EMBL" id="MET3572660.1"/>
    </source>
</evidence>
<feature type="domain" description="ABC transporter" evidence="5">
    <location>
        <begin position="11"/>
        <end position="247"/>
    </location>
</feature>
<evidence type="ECO:0000256" key="1">
    <source>
        <dbReference type="ARBA" id="ARBA00022448"/>
    </source>
</evidence>
<dbReference type="CDD" id="cd03216">
    <property type="entry name" value="ABC_Carb_Monos_I"/>
    <property type="match status" value="1"/>
</dbReference>
<dbReference type="RefSeq" id="WP_227884014.1">
    <property type="nucleotide sequence ID" value="NZ_JBCOSW010000027.1"/>
</dbReference>
<dbReference type="InterPro" id="IPR017871">
    <property type="entry name" value="ABC_transporter-like_CS"/>
</dbReference>
<proteinExistence type="predicted"/>
<name>A0ABV2G305_9FIRM</name>
<dbReference type="Pfam" id="PF00005">
    <property type="entry name" value="ABC_tran"/>
    <property type="match status" value="2"/>
</dbReference>
<evidence type="ECO:0000256" key="3">
    <source>
        <dbReference type="ARBA" id="ARBA00022741"/>
    </source>
</evidence>
<dbReference type="SUPFAM" id="SSF52540">
    <property type="entry name" value="P-loop containing nucleoside triphosphate hydrolases"/>
    <property type="match status" value="2"/>
</dbReference>
<dbReference type="InterPro" id="IPR027417">
    <property type="entry name" value="P-loop_NTPase"/>
</dbReference>
<keyword evidence="4" id="KW-0067">ATP-binding</keyword>
<protein>
    <submittedName>
        <fullName evidence="6">ABC-type sugar transport system ATPase subunit</fullName>
    </submittedName>
</protein>
<dbReference type="GeneID" id="93165547"/>
<evidence type="ECO:0000256" key="4">
    <source>
        <dbReference type="ARBA" id="ARBA00022840"/>
    </source>
</evidence>
<dbReference type="CDD" id="cd03215">
    <property type="entry name" value="ABC_Carb_Monos_II"/>
    <property type="match status" value="1"/>
</dbReference>
<keyword evidence="2" id="KW-0677">Repeat</keyword>
<dbReference type="PROSITE" id="PS50893">
    <property type="entry name" value="ABC_TRANSPORTER_2"/>
    <property type="match status" value="2"/>
</dbReference>
<keyword evidence="7" id="KW-1185">Reference proteome</keyword>
<evidence type="ECO:0000256" key="2">
    <source>
        <dbReference type="ARBA" id="ARBA00022737"/>
    </source>
</evidence>
<dbReference type="SMART" id="SM00382">
    <property type="entry name" value="AAA"/>
    <property type="match status" value="2"/>
</dbReference>
<keyword evidence="6" id="KW-0762">Sugar transport</keyword>
<dbReference type="Gene3D" id="3.40.50.300">
    <property type="entry name" value="P-loop containing nucleotide triphosphate hydrolases"/>
    <property type="match status" value="2"/>
</dbReference>
<keyword evidence="1" id="KW-0813">Transport</keyword>
<evidence type="ECO:0000313" key="7">
    <source>
        <dbReference type="Proteomes" id="UP001549200"/>
    </source>
</evidence>
<reference evidence="6 7" key="1">
    <citation type="submission" date="2024-06" db="EMBL/GenBank/DDBJ databases">
        <title>Genomic Encyclopedia of Type Strains, Phase IV (KMG-IV): sequencing the most valuable type-strain genomes for metagenomic binning, comparative biology and taxonomic classification.</title>
        <authorList>
            <person name="Goeker M."/>
        </authorList>
    </citation>
    <scope>NUCLEOTIDE SEQUENCE [LARGE SCALE GENOMIC DNA]</scope>
    <source>
        <strain evidence="6 7">DSM 19261</strain>
    </source>
</reference>
<dbReference type="Proteomes" id="UP001549200">
    <property type="component" value="Unassembled WGS sequence"/>
</dbReference>
<gene>
    <name evidence="6" type="ORF">ABID13_004317</name>
</gene>
<keyword evidence="3" id="KW-0547">Nucleotide-binding</keyword>
<comment type="caution">
    <text evidence="6">The sequence shown here is derived from an EMBL/GenBank/DDBJ whole genome shotgun (WGS) entry which is preliminary data.</text>
</comment>
<dbReference type="PROSITE" id="PS00211">
    <property type="entry name" value="ABC_TRANSPORTER_1"/>
    <property type="match status" value="1"/>
</dbReference>
<dbReference type="PANTHER" id="PTHR43790">
    <property type="entry name" value="CARBOHYDRATE TRANSPORT ATP-BINDING PROTEIN MG119-RELATED"/>
    <property type="match status" value="1"/>
</dbReference>
<dbReference type="EMBL" id="JBEPLZ010000021">
    <property type="protein sequence ID" value="MET3572660.1"/>
    <property type="molecule type" value="Genomic_DNA"/>
</dbReference>
<dbReference type="InterPro" id="IPR003439">
    <property type="entry name" value="ABC_transporter-like_ATP-bd"/>
</dbReference>
<dbReference type="InterPro" id="IPR003593">
    <property type="entry name" value="AAA+_ATPase"/>
</dbReference>
<accession>A0ABV2G305</accession>
<dbReference type="PANTHER" id="PTHR43790:SF9">
    <property type="entry name" value="GALACTOFURANOSE TRANSPORTER ATP-BINDING PROTEIN YTFR"/>
    <property type="match status" value="1"/>
</dbReference>
<dbReference type="InterPro" id="IPR050107">
    <property type="entry name" value="ABC_carbohydrate_import_ATPase"/>
</dbReference>
<feature type="domain" description="ABC transporter" evidence="5">
    <location>
        <begin position="258"/>
        <end position="507"/>
    </location>
</feature>